<dbReference type="Proteomes" id="UP000069697">
    <property type="component" value="Unassembled WGS sequence"/>
</dbReference>
<dbReference type="InterPro" id="IPR007833">
    <property type="entry name" value="Capsule_polysaccharide_synth"/>
</dbReference>
<evidence type="ECO:0000313" key="2">
    <source>
        <dbReference type="EMBL" id="GAS84703.1"/>
    </source>
</evidence>
<dbReference type="RefSeq" id="WP_062837056.1">
    <property type="nucleotide sequence ID" value="NZ_BCNV01000005.1"/>
</dbReference>
<comment type="caution">
    <text evidence="2">The sequence shown here is derived from an EMBL/GenBank/DDBJ whole genome shotgun (WGS) entry which is preliminary data.</text>
</comment>
<dbReference type="GO" id="GO:0000271">
    <property type="term" value="P:polysaccharide biosynthetic process"/>
    <property type="evidence" value="ECO:0007669"/>
    <property type="project" value="InterPro"/>
</dbReference>
<dbReference type="AlphaFoldDB" id="A0A100VRR8"/>
<name>A0A100VRR8_PAEAM</name>
<gene>
    <name evidence="2" type="ORF">PAHA3_4806</name>
</gene>
<dbReference type="GO" id="GO:0015774">
    <property type="term" value="P:polysaccharide transport"/>
    <property type="evidence" value="ECO:0007669"/>
    <property type="project" value="InterPro"/>
</dbReference>
<reference evidence="2 3" key="1">
    <citation type="journal article" date="2016" name="Genome Announc.">
        <title>Draft Genome Sequence of Paenibacillus amylolyticus Heshi-A3, Isolated from Fermented Rice Bran in a Japanese Fermented Seafood Dish.</title>
        <authorList>
            <person name="Akuzawa S."/>
            <person name="Nagaoka J."/>
            <person name="Kanekatsu M."/>
            <person name="Kubota E."/>
            <person name="Ohtake R."/>
            <person name="Suzuki T."/>
            <person name="Kanesaki Y."/>
        </authorList>
    </citation>
    <scope>NUCLEOTIDE SEQUENCE [LARGE SCALE GENOMIC DNA]</scope>
    <source>
        <strain evidence="2 3">Heshi-A3</strain>
    </source>
</reference>
<accession>A0A100VRR8</accession>
<feature type="coiled-coil region" evidence="1">
    <location>
        <begin position="568"/>
        <end position="620"/>
    </location>
</feature>
<dbReference type="EMBL" id="BCNV01000005">
    <property type="protein sequence ID" value="GAS84703.1"/>
    <property type="molecule type" value="Genomic_DNA"/>
</dbReference>
<evidence type="ECO:0000256" key="1">
    <source>
        <dbReference type="SAM" id="Coils"/>
    </source>
</evidence>
<reference evidence="3" key="2">
    <citation type="submission" date="2016-01" db="EMBL/GenBank/DDBJ databases">
        <title>Draft Genome Sequence of Paenibacillus amylolyticus Heshi-A3 that Was Isolated from Fermented Rice Bran with Aging Salted Mackerel, Which Was Named Heshiko as Traditional Fermented Seafood in Japan.</title>
        <authorList>
            <person name="Akuzawa S."/>
            <person name="Nakagawa J."/>
            <person name="Kanekatsu T."/>
            <person name="Kubota E."/>
            <person name="Ohtake R."/>
            <person name="Suzuki T."/>
            <person name="Kanesaki Y."/>
        </authorList>
    </citation>
    <scope>NUCLEOTIDE SEQUENCE [LARGE SCALE GENOMIC DNA]</scope>
    <source>
        <strain evidence="3">Heshi-A3</strain>
    </source>
</reference>
<organism evidence="2 3">
    <name type="scientific">Paenibacillus amylolyticus</name>
    <dbReference type="NCBI Taxonomy" id="1451"/>
    <lineage>
        <taxon>Bacteria</taxon>
        <taxon>Bacillati</taxon>
        <taxon>Bacillota</taxon>
        <taxon>Bacilli</taxon>
        <taxon>Bacillales</taxon>
        <taxon>Paenibacillaceae</taxon>
        <taxon>Paenibacillus</taxon>
    </lineage>
</organism>
<protein>
    <submittedName>
        <fullName evidence="2">Uncharacterized protein</fullName>
    </submittedName>
</protein>
<sequence length="695" mass="81440">MNILFYVEPLIELEKPYFKKGWLTGVCDTILTSLSNPAHNITLVLNEALSFGFENRANVEAITLFQRELLNQGAYNQLDLLISWYWASYGEEQLEYYKDLFSEKLSKLSSAPDVILTFSPVPFLMALFPETLILHIEYSLFSRKPFIETWYFDPIGMNGGAYLNKYWNSLQAQFQVEDIEYDKVKEFKAKVQNLLTIKSPFKEQLAPYKEKFDKLILLPLQFSRYYLFDGLTHYRSQFDYLLDVLEKVPAHTGVIVTTHPEFSILSKDMIEFLQKNYSNFIYDQTFEEYYASSQYLLAEVDAVVTVSSSVGLQTILWDKELITLGKDFLDFIAQGKNIERLDDLSKRTDTDKLLYWIMTHYAVPKSRIQDSEWFENFLSRSIHMYRQGESLGKFYYPIDDDKTGIVQEYIDTLDQSIPERTTALSYDTLLKISQNNTNTMPFLECYLDKGTGFTEEDCIRIKIQGNVMHFEIPIDNKGISAIRLDPVNSKGIATISKISIVTEDGLDELDILEANAEYIRDRTFYFLNNDPQLLLEWNYEDKYIQKLMLDIEYRAIGAIDPEVFLDIIKEFSQQLNDISQQYQHYQQQTQEEIDALNHQLSEHQEENGHHVQKINELMKQISDYQIKLYSSNEAYRKLREDTEIEGLRKDSEIQALQNELRLTTSRLEELFNSYSWKITKPIRFVKNKISPKNKS</sequence>
<proteinExistence type="predicted"/>
<evidence type="ECO:0000313" key="3">
    <source>
        <dbReference type="Proteomes" id="UP000069697"/>
    </source>
</evidence>
<keyword evidence="1" id="KW-0175">Coiled coil</keyword>
<dbReference type="Pfam" id="PF05159">
    <property type="entry name" value="Capsule_synth"/>
    <property type="match status" value="1"/>
</dbReference>